<accession>A0ABS3M365</accession>
<sequence length="265" mass="30018">MKTGLVFILSVSSLIVVSCGEQKARTTGDVEENLKAKTMLQGIWMNEDDESLTFRAKGDTIYYPDSMSIPEYFKIIGDTLMMGSPNDLTTYAIVKQTPHLFEFKNQGGDIIRLVKTEDPSFLAQFEQVKKSVLNQKKLIKKDSVILYGSDHYHYYVQVNPTSYKVVKDAYNSDGVEVGNVYFDNIIHLSLFRGATQVFSKDFYKKDFASLVPSQVLRQSVLSDLQYQRADASGFHFMAYVVVPDSPTSYLIEITINLSGRMQMKV</sequence>
<name>A0ABS3M365_9BACT</name>
<protein>
    <submittedName>
        <fullName evidence="1">DUF4738 domain-containing protein</fullName>
    </submittedName>
</protein>
<evidence type="ECO:0000313" key="1">
    <source>
        <dbReference type="EMBL" id="MBO1362627.1"/>
    </source>
</evidence>
<dbReference type="EMBL" id="JAERMS010000004">
    <property type="protein sequence ID" value="MBO1362627.1"/>
    <property type="molecule type" value="Genomic_DNA"/>
</dbReference>
<dbReference type="Gene3D" id="2.40.128.510">
    <property type="entry name" value="Protein of unknown function DUF4738"/>
    <property type="match status" value="1"/>
</dbReference>
<dbReference type="InterPro" id="IPR031762">
    <property type="entry name" value="DUF4738"/>
</dbReference>
<comment type="caution">
    <text evidence="1">The sequence shown here is derived from an EMBL/GenBank/DDBJ whole genome shotgun (WGS) entry which is preliminary data.</text>
</comment>
<proteinExistence type="predicted"/>
<keyword evidence="2" id="KW-1185">Reference proteome</keyword>
<reference evidence="1 2" key="1">
    <citation type="submission" date="2021-01" db="EMBL/GenBank/DDBJ databases">
        <title>Prevotella A2931 sp. nov.</title>
        <authorList>
            <person name="Buhl M."/>
            <person name="Oberhettinger P."/>
        </authorList>
    </citation>
    <scope>NUCLEOTIDE SEQUENCE [LARGE SCALE GENOMIC DNA]</scope>
    <source>
        <strain evidence="1 2">A2931</strain>
    </source>
</reference>
<dbReference type="Pfam" id="PF15889">
    <property type="entry name" value="DUF4738"/>
    <property type="match status" value="1"/>
</dbReference>
<dbReference type="Proteomes" id="UP000664265">
    <property type="component" value="Unassembled WGS sequence"/>
</dbReference>
<evidence type="ECO:0000313" key="2">
    <source>
        <dbReference type="Proteomes" id="UP000664265"/>
    </source>
</evidence>
<organism evidence="1 2">
    <name type="scientific">Prevotella illustrans</name>
    <dbReference type="NCBI Taxonomy" id="2800387"/>
    <lineage>
        <taxon>Bacteria</taxon>
        <taxon>Pseudomonadati</taxon>
        <taxon>Bacteroidota</taxon>
        <taxon>Bacteroidia</taxon>
        <taxon>Bacteroidales</taxon>
        <taxon>Prevotellaceae</taxon>
        <taxon>Prevotella</taxon>
    </lineage>
</organism>
<dbReference type="PROSITE" id="PS51257">
    <property type="entry name" value="PROKAR_LIPOPROTEIN"/>
    <property type="match status" value="1"/>
</dbReference>
<gene>
    <name evidence="1" type="ORF">JHU38_02340</name>
</gene>